<feature type="coiled-coil region" evidence="1">
    <location>
        <begin position="270"/>
        <end position="315"/>
    </location>
</feature>
<gene>
    <name evidence="3" type="ORF">FHR34_008212</name>
</gene>
<dbReference type="AlphaFoldDB" id="A0A7W7W0F6"/>
<protein>
    <submittedName>
        <fullName evidence="3">Competence protein CoiA</fullName>
    </submittedName>
</protein>
<proteinExistence type="predicted"/>
<keyword evidence="1" id="KW-0175">Coiled coil</keyword>
<keyword evidence="4" id="KW-1185">Reference proteome</keyword>
<reference evidence="3 4" key="1">
    <citation type="submission" date="2020-08" db="EMBL/GenBank/DDBJ databases">
        <title>Sequencing the genomes of 1000 actinobacteria strains.</title>
        <authorList>
            <person name="Klenk H.-P."/>
        </authorList>
    </citation>
    <scope>NUCLEOTIDE SEQUENCE [LARGE SCALE GENOMIC DNA]</scope>
    <source>
        <strain evidence="3 4">DSM 41654</strain>
    </source>
</reference>
<dbReference type="Pfam" id="PF06054">
    <property type="entry name" value="CoiA_nuc"/>
    <property type="match status" value="1"/>
</dbReference>
<feature type="domain" description="Competence protein CoiA nuclease-like" evidence="2">
    <location>
        <begin position="72"/>
        <end position="151"/>
    </location>
</feature>
<dbReference type="RefSeq" id="WP_184947160.1">
    <property type="nucleotide sequence ID" value="NZ_JACHJV010000004.1"/>
</dbReference>
<evidence type="ECO:0000313" key="3">
    <source>
        <dbReference type="EMBL" id="MBB4929113.1"/>
    </source>
</evidence>
<sequence>MQFTAVHGEWGRVDVTLPDLGVGRSWEAIHRVRGIELTCPECGGQVFARVSQLGNRHIYHRVKPPSCSLANESLEHHLLKLELVTLARAVGFRAELEVGDPAGLWRADVMVFDQDGGWLMALEVQLSPITVEDIKHRTSRYARDGVRVCWFGLQPRPWAGSVPTLLVDLPESRDAAWKVTAGLARFDWNPRRRNGPALWEPVDTTLADAVAWVLRGQIVLHRATRHSKRVNGLMDGEWAEGWTGSGNHSWQAWWTAPAYTALAHQHVQHVEEEERREREAAERRAERERLEAIRRAEQERERAKKQAAKDQAYRAFWARTGMNRAYWRVFADVLTGYTGKELVFGVPDPAYGDGRPAFRCTAAGRPDWTEPVAVACPDPGKLRAWAEELPILVYSDQYLDVLASRAWAPMTVFVVDIVYRRVTEEQLTPG</sequence>
<name>A0A7W7W0F6_KITKI</name>
<dbReference type="EMBL" id="JACHJV010000004">
    <property type="protein sequence ID" value="MBB4929113.1"/>
    <property type="molecule type" value="Genomic_DNA"/>
</dbReference>
<accession>A0A7W7W0F6</accession>
<evidence type="ECO:0000256" key="1">
    <source>
        <dbReference type="SAM" id="Coils"/>
    </source>
</evidence>
<evidence type="ECO:0000259" key="2">
    <source>
        <dbReference type="Pfam" id="PF06054"/>
    </source>
</evidence>
<comment type="caution">
    <text evidence="3">The sequence shown here is derived from an EMBL/GenBank/DDBJ whole genome shotgun (WGS) entry which is preliminary data.</text>
</comment>
<dbReference type="InterPro" id="IPR010330">
    <property type="entry name" value="CoiA_nuc"/>
</dbReference>
<organism evidence="3 4">
    <name type="scientific">Kitasatospora kifunensis</name>
    <name type="common">Streptomyces kifunensis</name>
    <dbReference type="NCBI Taxonomy" id="58351"/>
    <lineage>
        <taxon>Bacteria</taxon>
        <taxon>Bacillati</taxon>
        <taxon>Actinomycetota</taxon>
        <taxon>Actinomycetes</taxon>
        <taxon>Kitasatosporales</taxon>
        <taxon>Streptomycetaceae</taxon>
        <taxon>Kitasatospora</taxon>
    </lineage>
</organism>
<evidence type="ECO:0000313" key="4">
    <source>
        <dbReference type="Proteomes" id="UP000540506"/>
    </source>
</evidence>
<dbReference type="Proteomes" id="UP000540506">
    <property type="component" value="Unassembled WGS sequence"/>
</dbReference>